<name>A0ACC0V7H5_9HYPO</name>
<dbReference type="Proteomes" id="UP001163324">
    <property type="component" value="Chromosome 3"/>
</dbReference>
<organism evidence="1 2">
    <name type="scientific">Trichothecium roseum</name>
    <dbReference type="NCBI Taxonomy" id="47278"/>
    <lineage>
        <taxon>Eukaryota</taxon>
        <taxon>Fungi</taxon>
        <taxon>Dikarya</taxon>
        <taxon>Ascomycota</taxon>
        <taxon>Pezizomycotina</taxon>
        <taxon>Sordariomycetes</taxon>
        <taxon>Hypocreomycetidae</taxon>
        <taxon>Hypocreales</taxon>
        <taxon>Hypocreales incertae sedis</taxon>
        <taxon>Trichothecium</taxon>
    </lineage>
</organism>
<evidence type="ECO:0000313" key="2">
    <source>
        <dbReference type="Proteomes" id="UP001163324"/>
    </source>
</evidence>
<dbReference type="EMBL" id="CM047942">
    <property type="protein sequence ID" value="KAI9902082.1"/>
    <property type="molecule type" value="Genomic_DNA"/>
</dbReference>
<sequence>MSQAWLDSLSEDWPSQHEADASAQLPALKTESAKKQFSSPSRIPRRTQGGKGPALSAHDSSVNVLSERSGNDINISMQRVASRAAPPAKDTVRSGSSNNGSVVHNTVAHRSSLGGGQDETPEWKRRLVNGDIQYGEQRDLFSSAKVGLQDMFKPPTPPEQLPQDYNEPQPEPDNTLASSPPTLSRRPSIELEVEADTWYEEEEQYHDDVTPSPSPRWNKRQVNYDFNADESHFPSTPPSMNTHQQPAATGDDEIYRDLSCLSVPPAADAVDDPTRKISGQSALQHEDFSPIYIGKHNGEEGKIDFAPVEFPADQLKAKLERLRINQHLLFESEANVQDAFDAEGVPGGTGDFARKGGFINMQRGGISSENSFLNRGLSLSLGVDSSEMLLEESLQASTPKQFPTIRTEANSTFHHQMVPPSPSMPRAPFPSPEKRQTRNRNVGSGGSPLKLFGPYDTFTNQTLLRRISQFEEGMSHGTQRQSSAFRQPSVAHAHLHHLRNELHCESSSLGDLSQFGSGDLDGYGFGAEDEESKISDDKENVSPQLPAVRVQLPSAESSQDSSELFLRRRREKSTSSSASRIRHRHTRSRSNGTPIHQYTSHPLSAPEFDGTTNPDISSEGKRPRTSPSKDPTPKRRRTLHRSDIAFGREEIAGVNLAHGQFQSAMKKQRRDRQPSSFQLADKNVLAMRSLLYPRSPSGNLLYPNAAGPAAAHNPKRSPLQALHGDSLSPMHERERKPSIRTQDFVDQAAQIMAMIRNQVRPPGLTSVEESAIEYSKETLDFSDEPRSDSTGEPLSRPPSREGGRTFARPPPRQQDPELIQRLQMYQEASEMGDLALSMTSGTSPKGPARGTEEDAFETDIPGIRLSVGTGDDGGPRSPLREFSSTSSGYSASRDYRTISSRGSDFRRTIMPESVSHLIPERVGSMCLDKNTNVWVKTKETRQLFQAPPASMDVSELSEEDPFASIPDLSVDLTKEMAQLRLTSAETVTRGPAVSESPDSPPKLPRSTPGRGFVTLPPNGLLTPAVGTLARNEFRKLGELQHESSPSSRSDGDVAEAEAFAGRSPIPRRRMTISFSSPVASIIRDVQAEDLDNLEDDPDTPRPQASPSPPPSAHKTLGDAGRPSTSAGVPPSPGQSGLKNRTAHSRPHTAPNGAFIRRPVSRIDEQDEESTVELPQEDQHQLSIIGETSLVSHRTPASMSFLMSHHNDQGALSLRADDSAFIGQNVGKLSLSPLSEFTLNNYDQSFGFEVSYVVGRRHMETGDGNKKVMSMTIRNLVDKLSEVEPCEPFWQDITELDLQEKKLTSLHMLDEFCGKIVTLDASKNSLGHLDGVPHSVRQLKVSHNMLTELTSWDHLHNLQYIDISDNEVRSLSALKNLVHLRSIKADNNQLTDLDGLDCHDGILSLRARNNQIQDLDFGKINLERLIELDLSGNQITSVQNLEVMPALAKLKLSKNHLGSFSSIGIVKTLKHLDLSDNWLTCLDVSSLPNIQSLHADRNYLTSIKGSSRARKLDSLSLREQRADEPLDLSFLSAAYEVRKLFVSGNRLDKFDPQVDLLNLQLLELANCGLIALPENIGQLMPNLRTLNLNFNAIVDLSPLRFIPRLKKLLVAANRLVDSTKVTELLTDFPHLTQLDLRDNPITLGFYAPLQVLVSQDATGEGEPFVLPGADVEKDRVFSKRLDEPTRLRRRLHQVVFGVSCKRLKVLDGLPIKRGDVLTRDEVMETLIDEQLLPNLEDLINGTPTSSPRKVEDWQRVKNAAAEEEAAAKAAKGV</sequence>
<comment type="caution">
    <text evidence="1">The sequence shown here is derived from an EMBL/GenBank/DDBJ whole genome shotgun (WGS) entry which is preliminary data.</text>
</comment>
<proteinExistence type="predicted"/>
<accession>A0ACC0V7H5</accession>
<keyword evidence="2" id="KW-1185">Reference proteome</keyword>
<reference evidence="1" key="1">
    <citation type="submission" date="2022-10" db="EMBL/GenBank/DDBJ databases">
        <title>Complete Genome of Trichothecium roseum strain YXFP-22015, a Plant Pathogen Isolated from Citrus.</title>
        <authorList>
            <person name="Wang Y."/>
            <person name="Zhu L."/>
        </authorList>
    </citation>
    <scope>NUCLEOTIDE SEQUENCE</scope>
    <source>
        <strain evidence="1">YXFP-22015</strain>
    </source>
</reference>
<gene>
    <name evidence="1" type="ORF">N3K66_003899</name>
</gene>
<protein>
    <submittedName>
        <fullName evidence="1">Uncharacterized protein</fullName>
    </submittedName>
</protein>
<evidence type="ECO:0000313" key="1">
    <source>
        <dbReference type="EMBL" id="KAI9902082.1"/>
    </source>
</evidence>